<evidence type="ECO:0000256" key="1">
    <source>
        <dbReference type="SAM" id="SignalP"/>
    </source>
</evidence>
<name>A0A4P7N827_PYROR</name>
<feature type="signal peptide" evidence="1">
    <location>
        <begin position="1"/>
        <end position="17"/>
    </location>
</feature>
<dbReference type="PANTHER" id="PTHR31987:SF1">
    <property type="entry name" value="GLUTAMINASE A"/>
    <property type="match status" value="1"/>
</dbReference>
<feature type="domain" description="Glutaminase A N-terminal" evidence="3">
    <location>
        <begin position="102"/>
        <end position="336"/>
    </location>
</feature>
<dbReference type="SUPFAM" id="SSF48208">
    <property type="entry name" value="Six-hairpin glycosidases"/>
    <property type="match status" value="1"/>
</dbReference>
<feature type="chain" id="PRO_5020798863" description="Glutaminase GtaA" evidence="1">
    <location>
        <begin position="18"/>
        <end position="700"/>
    </location>
</feature>
<evidence type="ECO:0000313" key="4">
    <source>
        <dbReference type="EMBL" id="QBZ57391.1"/>
    </source>
</evidence>
<dbReference type="Pfam" id="PF17168">
    <property type="entry name" value="DUF5127"/>
    <property type="match status" value="1"/>
</dbReference>
<dbReference type="InterPro" id="IPR032514">
    <property type="entry name" value="GtaA_central"/>
</dbReference>
<keyword evidence="1" id="KW-0732">Signal</keyword>
<reference evidence="4 5" key="1">
    <citation type="journal article" date="2019" name="Mol. Biol. Evol.">
        <title>Blast fungal genomes show frequent chromosomal changes, gene gains and losses, and effector gene turnover.</title>
        <authorList>
            <person name="Gomez Luciano L.B."/>
            <person name="Jason Tsai I."/>
            <person name="Chuma I."/>
            <person name="Tosa Y."/>
            <person name="Chen Y.H."/>
            <person name="Li J.Y."/>
            <person name="Li M.Y."/>
            <person name="Jade Lu M.Y."/>
            <person name="Nakayashiki H."/>
            <person name="Li W.H."/>
        </authorList>
    </citation>
    <scope>NUCLEOTIDE SEQUENCE [LARGE SCALE GENOMIC DNA]</scope>
    <source>
        <strain evidence="4">MZ5-1-6</strain>
    </source>
</reference>
<evidence type="ECO:0008006" key="6">
    <source>
        <dbReference type="Google" id="ProtNLM"/>
    </source>
</evidence>
<protein>
    <recommendedName>
        <fullName evidence="6">Glutaminase GtaA</fullName>
    </recommendedName>
</protein>
<evidence type="ECO:0000259" key="3">
    <source>
        <dbReference type="Pfam" id="PF17168"/>
    </source>
</evidence>
<proteinExistence type="predicted"/>
<dbReference type="EMBL" id="CP034205">
    <property type="protein sequence ID" value="QBZ57391.1"/>
    <property type="molecule type" value="Genomic_DNA"/>
</dbReference>
<organism evidence="4 5">
    <name type="scientific">Pyricularia oryzae</name>
    <name type="common">Rice blast fungus</name>
    <name type="synonym">Magnaporthe oryzae</name>
    <dbReference type="NCBI Taxonomy" id="318829"/>
    <lineage>
        <taxon>Eukaryota</taxon>
        <taxon>Fungi</taxon>
        <taxon>Dikarya</taxon>
        <taxon>Ascomycota</taxon>
        <taxon>Pezizomycotina</taxon>
        <taxon>Sordariomycetes</taxon>
        <taxon>Sordariomycetidae</taxon>
        <taxon>Magnaporthales</taxon>
        <taxon>Pyriculariaceae</taxon>
        <taxon>Pyricularia</taxon>
    </lineage>
</organism>
<sequence length="700" mass="78802">MGWSILLFVAAAYGLCAREEPESTFSPVRPPSIPLAVRSPYLNTWLDGESKGILPGNWPKFWTGENLGWQGYVRVDGTNFNWMGGGEGAEHVKQLSYEYTATRSIFQFNVGDVVNMTVTFLSPIYPQNLVKQSLQFSYVNIRMQPSDGRSHSIQLYMDITGEFAGGNRLSNLTWNYSTSGGIAYHQVSLANQVTFQESNEQANWGNWYLATSNGQWLTHKNGHSYNETRQQFLEDGRLNNTKDTNYRAVNESWPVFAFSKDFQIVQSYDIVETVYTLGLSQNQVINFRGATNGPAALEGLWRSRWLSGVDSMISFHNDYRSTYSETQVLDEKIRADSAAAAGDNYAAITTLSVRQTFASLQFAQRRFTRQRYIFMKEISSNSDIQTVDVIFPTYPILMYLNPTLGKLLLDPLFENQESGHYPNRWAIHDLGTFPNAIGHPRGDDEKMPLEECGNMIIMALAYAQRSGDDAYLRRHWNKLQQWAEFLVADSLVPANQLSTDDFAGALANQTNLALKGVIGLRAMVEVADRAAVNASAGPRYGRIARDYLSRWQTLGVNRDASPPHATLTYNDPDSHGLLYNLYADKMLGLGFVNQSVYDMQSEFYRTVELEYGVPLDTRHTWAKTDENPLVQWQIFAAAVASKDTRDMFISKIRNFIEQTTTTRPFTDLYDASTGGFPADGPTFVARPVQGGTFALLALRQ</sequence>
<accession>A0A4P7N827</accession>
<evidence type="ECO:0000313" key="5">
    <source>
        <dbReference type="Proteomes" id="UP000294847"/>
    </source>
</evidence>
<evidence type="ECO:0000259" key="2">
    <source>
        <dbReference type="Pfam" id="PF16335"/>
    </source>
</evidence>
<dbReference type="GO" id="GO:0005975">
    <property type="term" value="P:carbohydrate metabolic process"/>
    <property type="evidence" value="ECO:0007669"/>
    <property type="project" value="InterPro"/>
</dbReference>
<dbReference type="InterPro" id="IPR008928">
    <property type="entry name" value="6-hairpin_glycosidase_sf"/>
</dbReference>
<dbReference type="PANTHER" id="PTHR31987">
    <property type="entry name" value="GLUTAMINASE A-RELATED"/>
    <property type="match status" value="1"/>
</dbReference>
<feature type="domain" description="Glutaminase A central" evidence="2">
    <location>
        <begin position="342"/>
        <end position="696"/>
    </location>
</feature>
<dbReference type="InterPro" id="IPR033433">
    <property type="entry name" value="GtaA_N"/>
</dbReference>
<dbReference type="InterPro" id="IPR052743">
    <property type="entry name" value="Glutaminase_GtaA"/>
</dbReference>
<gene>
    <name evidence="4" type="ORF">PoMZ_02315</name>
</gene>
<dbReference type="Pfam" id="PF16335">
    <property type="entry name" value="GtaA_6_Hairpin"/>
    <property type="match status" value="1"/>
</dbReference>
<dbReference type="AlphaFoldDB" id="A0A4P7N827"/>
<dbReference type="Proteomes" id="UP000294847">
    <property type="component" value="Chromosome 2"/>
</dbReference>